<evidence type="ECO:0000256" key="3">
    <source>
        <dbReference type="ARBA" id="ARBA00023242"/>
    </source>
</evidence>
<dbReference type="SUPFAM" id="SSF48371">
    <property type="entry name" value="ARM repeat"/>
    <property type="match status" value="1"/>
</dbReference>
<dbReference type="Proteomes" id="UP000796880">
    <property type="component" value="Unassembled WGS sequence"/>
</dbReference>
<comment type="similarity">
    <text evidence="2">Belongs to the RIX1/PELP1 family.</text>
</comment>
<keyword evidence="3" id="KW-0539">Nucleus</keyword>
<evidence type="ECO:0000256" key="1">
    <source>
        <dbReference type="ARBA" id="ARBA00004123"/>
    </source>
</evidence>
<dbReference type="Pfam" id="PF08167">
    <property type="entry name" value="RIX1"/>
    <property type="match status" value="1"/>
</dbReference>
<proteinExistence type="inferred from homology"/>
<dbReference type="AlphaFoldDB" id="A0A8K0GNU9"/>
<comment type="subcellular location">
    <subcellularLocation>
        <location evidence="1">Nucleus</location>
    </subcellularLocation>
</comment>
<feature type="region of interest" description="Disordered" evidence="4">
    <location>
        <begin position="847"/>
        <end position="876"/>
    </location>
</feature>
<feature type="domain" description="Pre-rRNA-processing protein RIX1 N-terminal" evidence="5">
    <location>
        <begin position="27"/>
        <end position="223"/>
    </location>
</feature>
<protein>
    <recommendedName>
        <fullName evidence="5">Pre-rRNA-processing protein RIX1 N-terminal domain-containing protein</fullName>
    </recommendedName>
</protein>
<evidence type="ECO:0000256" key="2">
    <source>
        <dbReference type="ARBA" id="ARBA00010511"/>
    </source>
</evidence>
<dbReference type="InterPro" id="IPR011989">
    <property type="entry name" value="ARM-like"/>
</dbReference>
<evidence type="ECO:0000259" key="5">
    <source>
        <dbReference type="Pfam" id="PF08167"/>
    </source>
</evidence>
<dbReference type="InterPro" id="IPR016024">
    <property type="entry name" value="ARM-type_fold"/>
</dbReference>
<dbReference type="GO" id="GO:0006364">
    <property type="term" value="P:rRNA processing"/>
    <property type="evidence" value="ECO:0007669"/>
    <property type="project" value="TreeGrafter"/>
</dbReference>
<evidence type="ECO:0000256" key="4">
    <source>
        <dbReference type="SAM" id="MobiDB-lite"/>
    </source>
</evidence>
<dbReference type="EMBL" id="VOIH02000012">
    <property type="protein sequence ID" value="KAF3431786.1"/>
    <property type="molecule type" value="Genomic_DNA"/>
</dbReference>
<evidence type="ECO:0000313" key="6">
    <source>
        <dbReference type="EMBL" id="KAF3431786.1"/>
    </source>
</evidence>
<evidence type="ECO:0000313" key="7">
    <source>
        <dbReference type="Proteomes" id="UP000796880"/>
    </source>
</evidence>
<reference evidence="6" key="1">
    <citation type="submission" date="2020-03" db="EMBL/GenBank/DDBJ databases">
        <title>A high-quality chromosome-level genome assembly of a woody plant with both climbing and erect habits, Rhamnella rubrinervis.</title>
        <authorList>
            <person name="Lu Z."/>
            <person name="Yang Y."/>
            <person name="Zhu X."/>
            <person name="Sun Y."/>
        </authorList>
    </citation>
    <scope>NUCLEOTIDE SEQUENCE</scope>
    <source>
        <strain evidence="6">BYM</strain>
        <tissue evidence="6">Leaf</tissue>
    </source>
</reference>
<dbReference type="InterPro" id="IPR012583">
    <property type="entry name" value="RIX1_N"/>
</dbReference>
<gene>
    <name evidence="6" type="ORF">FNV43_RR26522</name>
</gene>
<comment type="caution">
    <text evidence="6">The sequence shown here is derived from an EMBL/GenBank/DDBJ whole genome shotgun (WGS) entry which is preliminary data.</text>
</comment>
<feature type="compositionally biased region" description="Acidic residues" evidence="4">
    <location>
        <begin position="860"/>
        <end position="876"/>
    </location>
</feature>
<dbReference type="PANTHER" id="PTHR34105:SF1">
    <property type="entry name" value="PROLINE-, GLUTAMIC ACID- AND LEUCINE-RICH PROTEIN 1"/>
    <property type="match status" value="1"/>
</dbReference>
<dbReference type="GO" id="GO:0005634">
    <property type="term" value="C:nucleus"/>
    <property type="evidence" value="ECO:0007669"/>
    <property type="project" value="UniProtKB-SubCell"/>
</dbReference>
<accession>A0A8K0GNU9</accession>
<sequence>MAAFDHIKDMYDVALKPRLLRTLIRENVPDEKHPFGSPSELSKVASMIKTHNLLAESYRELTDQKQIDNWRAAIDSWVDRLLQLVSSDMPDKCWAGICLLGMTCQECSSERFLASYSVWFQKLLSHIQSPSTSHFVKLASCASLSDLLTRLGGFPNVKKDGTAHAGKLIQSVLKLLNNDRSEAVLEGANNLLCTIITFFPFSISRHYESAEAAIASKILSGNCSANMLKNLAHCLALLPKSRGDEDSWYLMLQKILLWINGHLNDAFQGFEEEMKSNEAIRLLVPPGKDPPPPLGGLTLLGEASYKARRRSEHLLMSSVSALMLSCCKMLTSSYPVQVTVPVRALLALVERVLMVDGSLPLSLRPFMTAMQQEFISSELPVLHSYSLELLTAVIKGVRSQLLPHAASIVRLVSVYFKKCALPELRIKTYSITRILLISMGVGVAVCLAQEVINNAFVDLNPIDNENGGTSSGVKSKTSIEALPQAGNRKRKHGTMTGSLEWYDRSSIEMGATKNKAMTPISLRIAALGALEALLTVGGALRSESWRSNLDLLLINIVTNSFQPNEPTEIWADMQLAALHALLASFLSSSRVRSPYLALGLELFRRGKQETGTKLAEFCAHALLALEVLIHPRALPLEDFPTANRISAGIHNGFPETMCSDGLKHRSAFSSGIEGMGHDDPDQDQDELYDSWLGNGKETEAPVSSPGNAIKDDEGPSETITVCSDKKLHVDDGSFNKEILVGSEETAASTDMVTSGNGDETMVEAHPFQESIAQFQDSVSPKALPVPVATIGGSSGTEMVPDREASDRGALNQTSSGMVSSLHISSAKGDGFTTVDCVTLKTSIPDKSKAFGSEIDHDSDSDAFPDIVDADPDSDYE</sequence>
<dbReference type="Gene3D" id="1.25.10.10">
    <property type="entry name" value="Leucine-rich Repeat Variant"/>
    <property type="match status" value="1"/>
</dbReference>
<keyword evidence="7" id="KW-1185">Reference proteome</keyword>
<organism evidence="6 7">
    <name type="scientific">Rhamnella rubrinervis</name>
    <dbReference type="NCBI Taxonomy" id="2594499"/>
    <lineage>
        <taxon>Eukaryota</taxon>
        <taxon>Viridiplantae</taxon>
        <taxon>Streptophyta</taxon>
        <taxon>Embryophyta</taxon>
        <taxon>Tracheophyta</taxon>
        <taxon>Spermatophyta</taxon>
        <taxon>Magnoliopsida</taxon>
        <taxon>eudicotyledons</taxon>
        <taxon>Gunneridae</taxon>
        <taxon>Pentapetalae</taxon>
        <taxon>rosids</taxon>
        <taxon>fabids</taxon>
        <taxon>Rosales</taxon>
        <taxon>Rhamnaceae</taxon>
        <taxon>rhamnoid group</taxon>
        <taxon>Rhamneae</taxon>
        <taxon>Rhamnella</taxon>
    </lineage>
</organism>
<name>A0A8K0GNU9_9ROSA</name>
<dbReference type="OrthoDB" id="20900at2759"/>
<feature type="region of interest" description="Disordered" evidence="4">
    <location>
        <begin position="693"/>
        <end position="717"/>
    </location>
</feature>
<dbReference type="PANTHER" id="PTHR34105">
    <property type="entry name" value="PROLINE-, GLUTAMIC ACID- AND LEUCINE-RICH PROTEIN 1"/>
    <property type="match status" value="1"/>
</dbReference>
<feature type="compositionally biased region" description="Basic and acidic residues" evidence="4">
    <location>
        <begin position="847"/>
        <end position="859"/>
    </location>
</feature>